<feature type="transmembrane region" description="Helical" evidence="6">
    <location>
        <begin position="39"/>
        <end position="63"/>
    </location>
</feature>
<protein>
    <recommendedName>
        <fullName evidence="6">GDT1 family protein</fullName>
    </recommendedName>
</protein>
<keyword evidence="8" id="KW-1185">Reference proteome</keyword>
<dbReference type="AlphaFoldDB" id="A0A554WM30"/>
<evidence type="ECO:0000313" key="7">
    <source>
        <dbReference type="EMBL" id="TSE24621.1"/>
    </source>
</evidence>
<dbReference type="EMBL" id="VJND01000011">
    <property type="protein sequence ID" value="TSE24621.1"/>
    <property type="molecule type" value="Genomic_DNA"/>
</dbReference>
<dbReference type="PANTHER" id="PTHR12608:SF1">
    <property type="entry name" value="TRANSMEMBRANE PROTEIN 165"/>
    <property type="match status" value="1"/>
</dbReference>
<feature type="transmembrane region" description="Helical" evidence="6">
    <location>
        <begin position="130"/>
        <end position="156"/>
    </location>
</feature>
<sequence length="194" mass="20184">MAWEALAVSTGVVALAEMGDKTQLLALLLAARFRRPLPIVAGIVVATVLNHALAGAVGAWLAAHVSPAWLRWGLGLSFLAMAAWMLIPDKVDEDDVRIAPRWGVFGATALAFFLAEMADKTQIATVALTVHYAAPLAVVAGTTLGMLLADVPAVFVGDRLARRVPMRLVHGVAAAIFALLGLATLLGAGVSLGF</sequence>
<organism evidence="7 8">
    <name type="scientific">Tepidimonas sediminis</name>
    <dbReference type="NCBI Taxonomy" id="2588941"/>
    <lineage>
        <taxon>Bacteria</taxon>
        <taxon>Pseudomonadati</taxon>
        <taxon>Pseudomonadota</taxon>
        <taxon>Betaproteobacteria</taxon>
        <taxon>Burkholderiales</taxon>
        <taxon>Tepidimonas</taxon>
    </lineage>
</organism>
<evidence type="ECO:0000256" key="1">
    <source>
        <dbReference type="ARBA" id="ARBA00004141"/>
    </source>
</evidence>
<comment type="caution">
    <text evidence="7">The sequence shown here is derived from an EMBL/GenBank/DDBJ whole genome shotgun (WGS) entry which is preliminary data.</text>
</comment>
<keyword evidence="3 6" id="KW-0812">Transmembrane</keyword>
<dbReference type="Proteomes" id="UP000320225">
    <property type="component" value="Unassembled WGS sequence"/>
</dbReference>
<feature type="transmembrane region" description="Helical" evidence="6">
    <location>
        <begin position="168"/>
        <end position="192"/>
    </location>
</feature>
<dbReference type="GO" id="GO:0046873">
    <property type="term" value="F:metal ion transmembrane transporter activity"/>
    <property type="evidence" value="ECO:0007669"/>
    <property type="project" value="InterPro"/>
</dbReference>
<feature type="transmembrane region" description="Helical" evidence="6">
    <location>
        <begin position="99"/>
        <end position="118"/>
    </location>
</feature>
<name>A0A554WM30_9BURK</name>
<dbReference type="GO" id="GO:0016020">
    <property type="term" value="C:membrane"/>
    <property type="evidence" value="ECO:0007669"/>
    <property type="project" value="UniProtKB-SubCell"/>
</dbReference>
<keyword evidence="5 6" id="KW-0472">Membrane</keyword>
<proteinExistence type="inferred from homology"/>
<gene>
    <name evidence="7" type="ORF">Tsedi_01815</name>
</gene>
<evidence type="ECO:0000256" key="4">
    <source>
        <dbReference type="ARBA" id="ARBA00022989"/>
    </source>
</evidence>
<reference evidence="7 8" key="1">
    <citation type="submission" date="2019-07" db="EMBL/GenBank/DDBJ databases">
        <title>Tepidimonas sediminis YIM 72259 draft genome.</title>
        <authorList>
            <person name="Da Costa M.S."/>
            <person name="Froufe H.J.C."/>
            <person name="Egas C."/>
            <person name="Albuquerque L."/>
        </authorList>
    </citation>
    <scope>NUCLEOTIDE SEQUENCE [LARGE SCALE GENOMIC DNA]</scope>
    <source>
        <strain evidence="7 8">YIM 72259</strain>
    </source>
</reference>
<comment type="subcellular location">
    <subcellularLocation>
        <location evidence="1 6">Membrane</location>
        <topology evidence="1 6">Multi-pass membrane protein</topology>
    </subcellularLocation>
</comment>
<dbReference type="OrthoDB" id="9801356at2"/>
<dbReference type="Pfam" id="PF01169">
    <property type="entry name" value="GDT1"/>
    <property type="match status" value="2"/>
</dbReference>
<evidence type="ECO:0000256" key="6">
    <source>
        <dbReference type="RuleBase" id="RU365102"/>
    </source>
</evidence>
<comment type="similarity">
    <text evidence="2 6">Belongs to the GDT1 family.</text>
</comment>
<evidence type="ECO:0000313" key="8">
    <source>
        <dbReference type="Proteomes" id="UP000320225"/>
    </source>
</evidence>
<dbReference type="PANTHER" id="PTHR12608">
    <property type="entry name" value="TRANSMEMBRANE PROTEIN HTP-1 RELATED"/>
    <property type="match status" value="1"/>
</dbReference>
<accession>A0A554WM30</accession>
<evidence type="ECO:0000256" key="2">
    <source>
        <dbReference type="ARBA" id="ARBA00009190"/>
    </source>
</evidence>
<dbReference type="InterPro" id="IPR001727">
    <property type="entry name" value="GDT1-like"/>
</dbReference>
<evidence type="ECO:0000256" key="5">
    <source>
        <dbReference type="ARBA" id="ARBA00023136"/>
    </source>
</evidence>
<dbReference type="RefSeq" id="WP_143895864.1">
    <property type="nucleotide sequence ID" value="NZ_VJND01000011.1"/>
</dbReference>
<feature type="transmembrane region" description="Helical" evidence="6">
    <location>
        <begin position="69"/>
        <end position="87"/>
    </location>
</feature>
<keyword evidence="4 6" id="KW-1133">Transmembrane helix</keyword>
<evidence type="ECO:0000256" key="3">
    <source>
        <dbReference type="ARBA" id="ARBA00022692"/>
    </source>
</evidence>